<organism evidence="4 5">
    <name type="scientific">Herbidospora solisilvae</name>
    <dbReference type="NCBI Taxonomy" id="2696284"/>
    <lineage>
        <taxon>Bacteria</taxon>
        <taxon>Bacillati</taxon>
        <taxon>Actinomycetota</taxon>
        <taxon>Actinomycetes</taxon>
        <taxon>Streptosporangiales</taxon>
        <taxon>Streptosporangiaceae</taxon>
        <taxon>Herbidospora</taxon>
    </lineage>
</organism>
<dbReference type="SUPFAM" id="SSF46894">
    <property type="entry name" value="C-terminal effector domain of the bipartite response regulators"/>
    <property type="match status" value="1"/>
</dbReference>
<reference evidence="4 5" key="1">
    <citation type="submission" date="2020-01" db="EMBL/GenBank/DDBJ databases">
        <title>Herbidospora sp. NEAU-GS84 nov., a novel actinomycete isolated from soil.</title>
        <authorList>
            <person name="Han L."/>
        </authorList>
    </citation>
    <scope>NUCLEOTIDE SEQUENCE [LARGE SCALE GENOMIC DNA]</scope>
    <source>
        <strain evidence="4 5">NEAU-GS84</strain>
    </source>
</reference>
<dbReference type="AlphaFoldDB" id="A0A7C9NBU4"/>
<keyword evidence="1" id="KW-0547">Nucleotide-binding</keyword>
<dbReference type="Pfam" id="PF13191">
    <property type="entry name" value="AAA_16"/>
    <property type="match status" value="1"/>
</dbReference>
<dbReference type="CDD" id="cd06170">
    <property type="entry name" value="LuxR_C_like"/>
    <property type="match status" value="1"/>
</dbReference>
<comment type="caution">
    <text evidence="4">The sequence shown here is derived from an EMBL/GenBank/DDBJ whole genome shotgun (WGS) entry which is preliminary data.</text>
</comment>
<dbReference type="Proteomes" id="UP000479526">
    <property type="component" value="Unassembled WGS sequence"/>
</dbReference>
<dbReference type="PRINTS" id="PR00038">
    <property type="entry name" value="HTHLUXR"/>
</dbReference>
<name>A0A7C9NBU4_9ACTN</name>
<dbReference type="InterPro" id="IPR027417">
    <property type="entry name" value="P-loop_NTPase"/>
</dbReference>
<proteinExistence type="predicted"/>
<evidence type="ECO:0000256" key="1">
    <source>
        <dbReference type="ARBA" id="ARBA00022741"/>
    </source>
</evidence>
<dbReference type="SUPFAM" id="SSF52540">
    <property type="entry name" value="P-loop containing nucleoside triphosphate hydrolases"/>
    <property type="match status" value="1"/>
</dbReference>
<feature type="domain" description="HTH luxR-type" evidence="3">
    <location>
        <begin position="856"/>
        <end position="918"/>
    </location>
</feature>
<dbReference type="Gene3D" id="1.10.10.10">
    <property type="entry name" value="Winged helix-like DNA-binding domain superfamily/Winged helix DNA-binding domain"/>
    <property type="match status" value="1"/>
</dbReference>
<dbReference type="InterPro" id="IPR041664">
    <property type="entry name" value="AAA_16"/>
</dbReference>
<keyword evidence="2" id="KW-0067">ATP-binding</keyword>
<accession>A0A7C9NBU4</accession>
<dbReference type="GO" id="GO:0003677">
    <property type="term" value="F:DNA binding"/>
    <property type="evidence" value="ECO:0007669"/>
    <property type="project" value="InterPro"/>
</dbReference>
<sequence>MIDTPLVERERQLAAFDAHLRALAGGAGRFVVVDGGPGAGKSRLLAAVRAAADGHRVLSARASRLERTYAFGVVRQLLEPVVARAADRERLLTGPAAAAASVLGAPGEPPGDYAVLNGLFWLVANVCESGPVVLLLDDLHWADEASLRFLAYLLPRVDGLPLLVAAGSRPESDGGLLDVVLTEAERLPLPPLTPGGVAAVLDGITGRRPDEAFARACAEATGGVPLLVSEASRALVASGTPPTAANAERLRELGARALTRRVGLELAGLPEGHVRVAEAVAVLGPHATTANLATLTGAPVLEVKGAIAALERADLVCAGERAYDFVHPLVGAAVHERMDHGRAAEAHARAAECLRAAGAGAEKVAAHLLRVTPVDAATMTEPLREAGADALSRGAPQAAHAYLRHALTGLPPGPERVELEIEAGMAALRFDHDLAVGHLSGALAMEPELGTRVRLTVLTGLALVYAGRGAQAAELVTGLLDRLPDGLDDLRRRLETIVVAGPSTGSAPPLDPARIERLHALPRTGTVAAASLDGTLAVHDLHTGDPRGLDLARRAVAALAARPVDPADPNDSPEIRGRSLAPSYSVLPFGDLDEGLAGATAAVEASLAQGSLALLGLHTHIRGGCWLLRGDLAEAENDLRESVRTARLTHSEVTVSQSVGWLAEAVLEQRGPDEAAAVLGHFHEIATAPRSGPPHHLEFAWARVRRARGEFEEARAAAIRAGAGYAAFGGRNPAVVPWRSEAALALCGQGRRDLAADYAREELALARAWGSAPALGRALRVAGTVTGSRALLEESSEVLALSPARLEHAKTLVALGDSAAMVARGRELAFRCGAAPLVEEATVRLHALGARPRPLTQTGAGSLTPSERRVAELAGKGGTNREIAQTLFVTPKAVEVHLSNVYRKLGVATRNELTAALG</sequence>
<dbReference type="GO" id="GO:0005737">
    <property type="term" value="C:cytoplasm"/>
    <property type="evidence" value="ECO:0007669"/>
    <property type="project" value="TreeGrafter"/>
</dbReference>
<dbReference type="EMBL" id="WXEW01000001">
    <property type="protein sequence ID" value="NAS20595.1"/>
    <property type="molecule type" value="Genomic_DNA"/>
</dbReference>
<dbReference type="InterPro" id="IPR011990">
    <property type="entry name" value="TPR-like_helical_dom_sf"/>
</dbReference>
<dbReference type="InterPro" id="IPR016032">
    <property type="entry name" value="Sig_transdc_resp-reg_C-effctor"/>
</dbReference>
<evidence type="ECO:0000256" key="2">
    <source>
        <dbReference type="ARBA" id="ARBA00022840"/>
    </source>
</evidence>
<evidence type="ECO:0000313" key="5">
    <source>
        <dbReference type="Proteomes" id="UP000479526"/>
    </source>
</evidence>
<evidence type="ECO:0000313" key="4">
    <source>
        <dbReference type="EMBL" id="NAS20595.1"/>
    </source>
</evidence>
<dbReference type="GO" id="GO:0005524">
    <property type="term" value="F:ATP binding"/>
    <property type="evidence" value="ECO:0007669"/>
    <property type="project" value="UniProtKB-KW"/>
</dbReference>
<dbReference type="PANTHER" id="PTHR16305">
    <property type="entry name" value="TESTICULAR SOLUBLE ADENYLYL CYCLASE"/>
    <property type="match status" value="1"/>
</dbReference>
<dbReference type="RefSeq" id="WP_161478078.1">
    <property type="nucleotide sequence ID" value="NZ_WXEW01000001.1"/>
</dbReference>
<dbReference type="GO" id="GO:0004016">
    <property type="term" value="F:adenylate cyclase activity"/>
    <property type="evidence" value="ECO:0007669"/>
    <property type="project" value="TreeGrafter"/>
</dbReference>
<protein>
    <submittedName>
        <fullName evidence="4">AAA family ATPase</fullName>
    </submittedName>
</protein>
<dbReference type="Pfam" id="PF00196">
    <property type="entry name" value="GerE"/>
    <property type="match status" value="1"/>
</dbReference>
<dbReference type="GO" id="GO:0006355">
    <property type="term" value="P:regulation of DNA-templated transcription"/>
    <property type="evidence" value="ECO:0007669"/>
    <property type="project" value="InterPro"/>
</dbReference>
<evidence type="ECO:0000259" key="3">
    <source>
        <dbReference type="PROSITE" id="PS50043"/>
    </source>
</evidence>
<gene>
    <name evidence="4" type="ORF">GT755_02720</name>
</gene>
<dbReference type="PROSITE" id="PS50043">
    <property type="entry name" value="HTH_LUXR_2"/>
    <property type="match status" value="1"/>
</dbReference>
<dbReference type="InterPro" id="IPR036388">
    <property type="entry name" value="WH-like_DNA-bd_sf"/>
</dbReference>
<dbReference type="InterPro" id="IPR000792">
    <property type="entry name" value="Tscrpt_reg_LuxR_C"/>
</dbReference>
<keyword evidence="5" id="KW-1185">Reference proteome</keyword>
<dbReference type="SMART" id="SM00421">
    <property type="entry name" value="HTH_LUXR"/>
    <property type="match status" value="1"/>
</dbReference>
<dbReference type="PANTHER" id="PTHR16305:SF35">
    <property type="entry name" value="TRANSCRIPTIONAL ACTIVATOR DOMAIN"/>
    <property type="match status" value="1"/>
</dbReference>
<dbReference type="Gene3D" id="1.25.40.10">
    <property type="entry name" value="Tetratricopeptide repeat domain"/>
    <property type="match status" value="1"/>
</dbReference>